<dbReference type="EMBL" id="LECW02000022">
    <property type="protein sequence ID" value="KRT93135.1"/>
    <property type="molecule type" value="Genomic_DNA"/>
</dbReference>
<dbReference type="EMBL" id="JARRTL010000034">
    <property type="protein sequence ID" value="MEC0487695.1"/>
    <property type="molecule type" value="Genomic_DNA"/>
</dbReference>
<proteinExistence type="predicted"/>
<evidence type="ECO:0000313" key="4">
    <source>
        <dbReference type="Proteomes" id="UP001341297"/>
    </source>
</evidence>
<comment type="caution">
    <text evidence="1">The sequence shown here is derived from an EMBL/GenBank/DDBJ whole genome shotgun (WGS) entry which is preliminary data.</text>
</comment>
<reference evidence="1 3" key="1">
    <citation type="journal article" date="2015" name="Int. J. Syst. Evol. Microbiol.">
        <title>Bacillus glycinifermentans sp. nov., isolated from fermented soybean paste.</title>
        <authorList>
            <person name="Kim S.J."/>
            <person name="Dunlap C.A."/>
            <person name="Kwon S.W."/>
            <person name="Rooney A.P."/>
        </authorList>
    </citation>
    <scope>NUCLEOTIDE SEQUENCE [LARGE SCALE GENOMIC DNA]</scope>
    <source>
        <strain evidence="1 3">GO-13</strain>
    </source>
</reference>
<accession>A0A0T6BNB0</accession>
<organism evidence="1 3">
    <name type="scientific">Bacillus glycinifermentans</name>
    <dbReference type="NCBI Taxonomy" id="1664069"/>
    <lineage>
        <taxon>Bacteria</taxon>
        <taxon>Bacillati</taxon>
        <taxon>Bacillota</taxon>
        <taxon>Bacilli</taxon>
        <taxon>Bacillales</taxon>
        <taxon>Bacillaceae</taxon>
        <taxon>Bacillus</taxon>
    </lineage>
</organism>
<dbReference type="Proteomes" id="UP000036168">
    <property type="component" value="Unassembled WGS sequence"/>
</dbReference>
<dbReference type="Proteomes" id="UP001341297">
    <property type="component" value="Unassembled WGS sequence"/>
</dbReference>
<dbReference type="InterPro" id="IPR046237">
    <property type="entry name" value="DUF6270"/>
</dbReference>
<keyword evidence="4" id="KW-1185">Reference proteome</keyword>
<gene>
    <name evidence="1" type="ORF">AB447_219480</name>
    <name evidence="2" type="ORF">P8828_23390</name>
</gene>
<protein>
    <submittedName>
        <fullName evidence="2">DUF6270 domain-containing protein</fullName>
    </submittedName>
</protein>
<reference evidence="1" key="2">
    <citation type="submission" date="2015-10" db="EMBL/GenBank/DDBJ databases">
        <authorList>
            <person name="Gilbert D.G."/>
        </authorList>
    </citation>
    <scope>NUCLEOTIDE SEQUENCE</scope>
    <source>
        <strain evidence="1">GO-13</strain>
    </source>
</reference>
<evidence type="ECO:0000313" key="2">
    <source>
        <dbReference type="EMBL" id="MEC0487695.1"/>
    </source>
</evidence>
<reference evidence="2 4" key="3">
    <citation type="submission" date="2023-03" db="EMBL/GenBank/DDBJ databases">
        <title>Agriculturally important microbes genome sequencing.</title>
        <authorList>
            <person name="Dunlap C."/>
        </authorList>
    </citation>
    <scope>NUCLEOTIDE SEQUENCE [LARGE SCALE GENOMIC DNA]</scope>
    <source>
        <strain evidence="2 4">CBP-3203</strain>
    </source>
</reference>
<dbReference type="RefSeq" id="WP_048353682.1">
    <property type="nucleotide sequence ID" value="NZ_CP023481.1"/>
</dbReference>
<dbReference type="OrthoDB" id="2005670at2"/>
<dbReference type="AlphaFoldDB" id="A0A0T6BNB0"/>
<evidence type="ECO:0000313" key="1">
    <source>
        <dbReference type="EMBL" id="KRT93135.1"/>
    </source>
</evidence>
<sequence length="665" mass="77924">MIAEIKSFSFNATNGDMGLEIYSDFSAENLQLLWQKRQDSSSLSLYEGKFVKLVKDDKIINIRLNMNDIIDAENLDQKDEIMWDCFLTDGVKKLSVSFPNSLLSQYNYYFFDSNNLFKIVPYVTKGSKTLALYIRPVSVECSLESMSIKDGKLSGEIAIKSKDTDIQKFDLTLCYRKRECKDIFHYIENIDANIKINSFLFEHDLNEVFLDKLEDALWDFFVKVENEHSSIFIPVTIKNLQLDSTTVPFNKNDFYQIKPLINKKETLTLHLKQKELNAVATSVIEIKNHLNIKGTVPFDDFSNYSIVSKQRREVGTAFEHYTVFEKRIEMSGNLFDVTVSFEDLIQYAKEKDILDLFIRCENTAGEKIDLPLLAQNKDKIVSRKAALFTNGFGNYSIWINVNRQFNENVTNIAVLGTCYSRNAFNTMDYFNPGYKKLYKCSYTQFHSNIISLVSDPVEFNKDDFIQSELKESDINYLKSDFEKSFFENLKDTKPDYLIIDLYVDACREVIEINDSSYITLNYLLPQTAFYKKLKGKKVMSNSDANEYFALWEKSLEKFIEKLLPIIPEDKIILNRGRLTTKYKDANNKIVEFPQKEIKRNNFIWDKLENCFLYHLPNVRIIDMRKTKYIGYHKHPFGNSYAHYEPDYYKEFLFRLNEIVLEDKNK</sequence>
<evidence type="ECO:0000313" key="3">
    <source>
        <dbReference type="Proteomes" id="UP000036168"/>
    </source>
</evidence>
<name>A0A0T6BNB0_9BACI</name>
<dbReference type="Pfam" id="PF19786">
    <property type="entry name" value="DUF6270"/>
    <property type="match status" value="1"/>
</dbReference>